<evidence type="ECO:0000313" key="2">
    <source>
        <dbReference type="Proteomes" id="UP000241645"/>
    </source>
</evidence>
<evidence type="ECO:0000313" key="1">
    <source>
        <dbReference type="EMBL" id="PSK05405.1"/>
    </source>
</evidence>
<keyword evidence="2" id="KW-1185">Reference proteome</keyword>
<name>A0ABX5FIJ0_9BACL</name>
<sequence>MKSEAINDLYYVGFEGEPEIIFMYEKSNEVQVLKLWNGYFESLLDCLVQQAPVQDGILHEYCVHEGWYEESPWEITNVEKAVQLFKSFDVKKVTENESSNIIPVLPAITMDIIIFLEQAIQSGNRVFIVYE</sequence>
<dbReference type="EMBL" id="PXZO01000053">
    <property type="protein sequence ID" value="PSK05405.1"/>
    <property type="molecule type" value="Genomic_DNA"/>
</dbReference>
<protein>
    <submittedName>
        <fullName evidence="1">Uncharacterized protein</fullName>
    </submittedName>
</protein>
<accession>A0ABX5FIJ0</accession>
<gene>
    <name evidence="1" type="ORF">C7R92_24890</name>
</gene>
<comment type="caution">
    <text evidence="1">The sequence shown here is derived from an EMBL/GenBank/DDBJ whole genome shotgun (WGS) entry which is preliminary data.</text>
</comment>
<reference evidence="1 2" key="1">
    <citation type="submission" date="2018-03" db="EMBL/GenBank/DDBJ databases">
        <title>Brevisbacillus phylogenomics.</title>
        <authorList>
            <person name="Dunlap C."/>
        </authorList>
    </citation>
    <scope>NUCLEOTIDE SEQUENCE [LARGE SCALE GENOMIC DNA]</scope>
    <source>
        <strain evidence="1 2">NRRL B-41110</strain>
    </source>
</reference>
<dbReference type="RefSeq" id="WP_106836008.1">
    <property type="nucleotide sequence ID" value="NZ_JARMEW010000007.1"/>
</dbReference>
<organism evidence="1 2">
    <name type="scientific">Brevibacillus porteri</name>
    <dbReference type="NCBI Taxonomy" id="2126350"/>
    <lineage>
        <taxon>Bacteria</taxon>
        <taxon>Bacillati</taxon>
        <taxon>Bacillota</taxon>
        <taxon>Bacilli</taxon>
        <taxon>Bacillales</taxon>
        <taxon>Paenibacillaceae</taxon>
        <taxon>Brevibacillus</taxon>
    </lineage>
</organism>
<proteinExistence type="predicted"/>
<dbReference type="Proteomes" id="UP000241645">
    <property type="component" value="Unassembled WGS sequence"/>
</dbReference>
<dbReference type="GeneID" id="95753332"/>